<dbReference type="InterPro" id="IPR006674">
    <property type="entry name" value="HD_domain"/>
</dbReference>
<evidence type="ECO:0000313" key="2">
    <source>
        <dbReference type="EMBL" id="TSC92468.1"/>
    </source>
</evidence>
<evidence type="ECO:0000259" key="1">
    <source>
        <dbReference type="PROSITE" id="PS51831"/>
    </source>
</evidence>
<dbReference type="GO" id="GO:0016787">
    <property type="term" value="F:hydrolase activity"/>
    <property type="evidence" value="ECO:0007669"/>
    <property type="project" value="UniProtKB-KW"/>
</dbReference>
<feature type="domain" description="HD" evidence="1">
    <location>
        <begin position="31"/>
        <end position="134"/>
    </location>
</feature>
<dbReference type="PROSITE" id="PS51831">
    <property type="entry name" value="HD"/>
    <property type="match status" value="1"/>
</dbReference>
<dbReference type="EMBL" id="VMGK01000025">
    <property type="protein sequence ID" value="TSC92468.1"/>
    <property type="molecule type" value="Genomic_DNA"/>
</dbReference>
<gene>
    <name evidence="2" type="ORF">CEN89_679</name>
</gene>
<accession>A0A554LHZ3</accession>
<name>A0A554LHZ3_9BACT</name>
<dbReference type="InterPro" id="IPR003607">
    <property type="entry name" value="HD/PDEase_dom"/>
</dbReference>
<comment type="caution">
    <text evidence="2">The sequence shown here is derived from an EMBL/GenBank/DDBJ whole genome shotgun (WGS) entry which is preliminary data.</text>
</comment>
<proteinExistence type="predicted"/>
<dbReference type="Pfam" id="PF01966">
    <property type="entry name" value="HD"/>
    <property type="match status" value="1"/>
</dbReference>
<dbReference type="Proteomes" id="UP000315689">
    <property type="component" value="Unassembled WGS sequence"/>
</dbReference>
<sequence>MISSGVVKKVKEIVENACKNDKANFFEYNVWENHILQVVQYGKSLAQKMNADEEVVEISALLHDYASIIDQKYRESHHLIGAQLAGKILNRFHYPKDKIRLVKHCILSHRASQQIKRQTIEAEILASADAMAHIAKLPALFYLVYGIQKMDTKNGLEYLRAKINRSAKRLLPEAREMIKDQIEAVRKVLV</sequence>
<dbReference type="SUPFAM" id="SSF109604">
    <property type="entry name" value="HD-domain/PDEase-like"/>
    <property type="match status" value="1"/>
</dbReference>
<dbReference type="AlphaFoldDB" id="A0A554LHZ3"/>
<evidence type="ECO:0000313" key="3">
    <source>
        <dbReference type="Proteomes" id="UP000315689"/>
    </source>
</evidence>
<dbReference type="Gene3D" id="1.10.3210.10">
    <property type="entry name" value="Hypothetical protein af1432"/>
    <property type="match status" value="1"/>
</dbReference>
<organism evidence="2 3">
    <name type="scientific">Candidatus Berkelbacteria bacterium Licking1014_7</name>
    <dbReference type="NCBI Taxonomy" id="2017147"/>
    <lineage>
        <taxon>Bacteria</taxon>
        <taxon>Candidatus Berkelbacteria</taxon>
    </lineage>
</organism>
<dbReference type="CDD" id="cd00077">
    <property type="entry name" value="HDc"/>
    <property type="match status" value="1"/>
</dbReference>
<protein>
    <submittedName>
        <fullName evidence="2">Metal-dependent phosphohydrolase HD sub domain-containing protein</fullName>
    </submittedName>
</protein>
<reference evidence="2 3" key="1">
    <citation type="submission" date="2017-07" db="EMBL/GenBank/DDBJ databases">
        <title>Mechanisms for carbon and nitrogen cycling indicate functional differentiation within the Candidate Phyla Radiation.</title>
        <authorList>
            <person name="Danczak R.E."/>
            <person name="Johnston M.D."/>
            <person name="Kenah C."/>
            <person name="Slattery M."/>
            <person name="Wrighton K.C."/>
            <person name="Wilkins M.J."/>
        </authorList>
    </citation>
    <scope>NUCLEOTIDE SEQUENCE [LARGE SCALE GENOMIC DNA]</scope>
    <source>
        <strain evidence="2">Licking1014_7</strain>
    </source>
</reference>
<keyword evidence="2" id="KW-0378">Hydrolase</keyword>